<feature type="chain" id="PRO_5010194956" description="ATPase" evidence="1">
    <location>
        <begin position="19"/>
        <end position="219"/>
    </location>
</feature>
<organism evidence="2 3">
    <name type="scientific">Enterovibrio norvegicus DSM 15893</name>
    <dbReference type="NCBI Taxonomy" id="1121869"/>
    <lineage>
        <taxon>Bacteria</taxon>
        <taxon>Pseudomonadati</taxon>
        <taxon>Pseudomonadota</taxon>
        <taxon>Gammaproteobacteria</taxon>
        <taxon>Vibrionales</taxon>
        <taxon>Vibrionaceae</taxon>
        <taxon>Enterovibrio</taxon>
    </lineage>
</organism>
<name>A0A1I5NKU3_9GAMM</name>
<dbReference type="GeneID" id="35871780"/>
<dbReference type="AlphaFoldDB" id="A0A1I5NKU3"/>
<feature type="signal peptide" evidence="1">
    <location>
        <begin position="1"/>
        <end position="18"/>
    </location>
</feature>
<sequence length="219" mass="24925">MKQRLLLPLMLVLLSACSATVPKEVVELSYRIEQDLTHVQESYTDLVHQHIKVLRKQREDYLRHEWIPQFVKGWVKDGQLVQMAEGDVIYDEAKGEFVKTRSTDRVGQLNSIVLWADSAVTVIEEKRHALLAPLDEAERTLIADINQSFALIQQGHQTITAHLNSIREVQDVQNDLLDNTGLEAVRDQINQQLSALSEKATAGLDDIRQLDKKANKLLE</sequence>
<keyword evidence="1" id="KW-0732">Signal</keyword>
<evidence type="ECO:0000313" key="2">
    <source>
        <dbReference type="EMBL" id="SFP22458.1"/>
    </source>
</evidence>
<proteinExistence type="predicted"/>
<reference evidence="2 3" key="1">
    <citation type="submission" date="2016-10" db="EMBL/GenBank/DDBJ databases">
        <authorList>
            <person name="de Groot N.N."/>
        </authorList>
    </citation>
    <scope>NUCLEOTIDE SEQUENCE [LARGE SCALE GENOMIC DNA]</scope>
    <source>
        <strain evidence="2 3">DSM 15893</strain>
    </source>
</reference>
<dbReference type="EMBL" id="FOWR01000010">
    <property type="protein sequence ID" value="SFP22458.1"/>
    <property type="molecule type" value="Genomic_DNA"/>
</dbReference>
<evidence type="ECO:0008006" key="4">
    <source>
        <dbReference type="Google" id="ProtNLM"/>
    </source>
</evidence>
<accession>A0A1I5NKU3</accession>
<evidence type="ECO:0000313" key="3">
    <source>
        <dbReference type="Proteomes" id="UP000182692"/>
    </source>
</evidence>
<dbReference type="PROSITE" id="PS51257">
    <property type="entry name" value="PROKAR_LIPOPROTEIN"/>
    <property type="match status" value="1"/>
</dbReference>
<dbReference type="Proteomes" id="UP000182692">
    <property type="component" value="Unassembled WGS sequence"/>
</dbReference>
<evidence type="ECO:0000256" key="1">
    <source>
        <dbReference type="SAM" id="SignalP"/>
    </source>
</evidence>
<gene>
    <name evidence="2" type="ORF">SAMN03084138_01635</name>
</gene>
<dbReference type="RefSeq" id="WP_244275967.1">
    <property type="nucleotide sequence ID" value="NZ_FOWR01000010.1"/>
</dbReference>
<protein>
    <recommendedName>
        <fullName evidence="4">ATPase</fullName>
    </recommendedName>
</protein>
<dbReference type="STRING" id="1121869.SAMN03084138_01635"/>